<evidence type="ECO:0000313" key="3">
    <source>
        <dbReference type="EMBL" id="CCC81667.1"/>
    </source>
</evidence>
<dbReference type="Pfam" id="PF12172">
    <property type="entry name" value="zf-ChsH2"/>
    <property type="match status" value="1"/>
</dbReference>
<dbReference type="PaxDb" id="768679-TTX_1022"/>
<dbReference type="Gene3D" id="6.10.30.10">
    <property type="match status" value="1"/>
</dbReference>
<feature type="domain" description="ChsH2 C-terminal OB-fold" evidence="1">
    <location>
        <begin position="103"/>
        <end position="165"/>
    </location>
</feature>
<organism evidence="3 4">
    <name type="scientific">Thermoproteus tenax (strain ATCC 35583 / DSM 2078 / JCM 9277 / NBRC 100435 / Kra 1)</name>
    <dbReference type="NCBI Taxonomy" id="768679"/>
    <lineage>
        <taxon>Archaea</taxon>
        <taxon>Thermoproteota</taxon>
        <taxon>Thermoprotei</taxon>
        <taxon>Thermoproteales</taxon>
        <taxon>Thermoproteaceae</taxon>
        <taxon>Thermoproteus</taxon>
    </lineage>
</organism>
<dbReference type="InterPro" id="IPR012340">
    <property type="entry name" value="NA-bd_OB-fold"/>
</dbReference>
<keyword evidence="4" id="KW-1185">Reference proteome</keyword>
<dbReference type="InterPro" id="IPR002878">
    <property type="entry name" value="ChsH2_C"/>
</dbReference>
<accession>G4RQ21</accession>
<reference evidence="3 4" key="1">
    <citation type="journal article" date="2011" name="PLoS ONE">
        <title>The complete genome sequence of Thermoproteus tenax: a physiologically versatile member of the Crenarchaeota.</title>
        <authorList>
            <person name="Siebers B."/>
            <person name="Zaparty M."/>
            <person name="Raddatz G."/>
            <person name="Tjaden B."/>
            <person name="Albers S.V."/>
            <person name="Bell S.D."/>
            <person name="Blombach F."/>
            <person name="Kletzin A."/>
            <person name="Kyrpides N."/>
            <person name="Lanz C."/>
            <person name="Plagens A."/>
            <person name="Rampp M."/>
            <person name="Rosinus A."/>
            <person name="von Jan M."/>
            <person name="Makarova K.S."/>
            <person name="Klenk H.P."/>
            <person name="Schuster S.C."/>
            <person name="Hensel R."/>
        </authorList>
    </citation>
    <scope>NUCLEOTIDE SEQUENCE [LARGE SCALE GENOMIC DNA]</scope>
    <source>
        <strain evidence="4">ATCC 35583 / DSM 2078 / JCM 9277 / NBRC 100435 / Kra 1</strain>
    </source>
</reference>
<protein>
    <submittedName>
        <fullName evidence="3">Zn-ribbon nucleic-acid-binding protein</fullName>
    </submittedName>
</protein>
<dbReference type="SUPFAM" id="SSF50249">
    <property type="entry name" value="Nucleic acid-binding proteins"/>
    <property type="match status" value="1"/>
</dbReference>
<name>G4RQ21_THETK</name>
<evidence type="ECO:0000259" key="2">
    <source>
        <dbReference type="Pfam" id="PF12172"/>
    </source>
</evidence>
<dbReference type="InterPro" id="IPR052513">
    <property type="entry name" value="Thioester_dehydratase-like"/>
</dbReference>
<dbReference type="EMBL" id="FN869859">
    <property type="protein sequence ID" value="CCC81667.1"/>
    <property type="molecule type" value="Genomic_DNA"/>
</dbReference>
<dbReference type="eggNOG" id="arCOG01283">
    <property type="taxonomic scope" value="Archaea"/>
</dbReference>
<dbReference type="HOGENOM" id="CLU_119412_2_1_2"/>
<dbReference type="Pfam" id="PF01796">
    <property type="entry name" value="OB_ChsH2_C"/>
    <property type="match status" value="1"/>
</dbReference>
<dbReference type="GeneID" id="11261911"/>
<feature type="domain" description="ChsH2 rubredoxin-like zinc ribbon" evidence="2">
    <location>
        <begin position="67"/>
        <end position="102"/>
    </location>
</feature>
<dbReference type="PANTHER" id="PTHR34075:SF6">
    <property type="entry name" value="DNA-BINDING PROTEIN"/>
    <property type="match status" value="1"/>
</dbReference>
<gene>
    <name evidence="3" type="ordered locus">TTX_1022</name>
</gene>
<dbReference type="KEGG" id="ttn:TTX_1022"/>
<proteinExistence type="predicted"/>
<sequence length="181" mass="20791">MSTIIQKLREYLDKAEAEQLSQLDRLVASTGLPVVRDQKTGALIWVDVRELRLRFQLSVNRISKFIEGLSQERLYYTVCKRCGSVYFPPQADCPKCKASDMEWREASREGELITWTVINVKPASFAHNRDYVVGIVRMPEGFNVTAWVDADPRTLKPGMKMRLVVGKRAGEGYLTYWFRPA</sequence>
<dbReference type="Proteomes" id="UP000002654">
    <property type="component" value="Chromosome"/>
</dbReference>
<dbReference type="PATRIC" id="fig|768679.9.peg.1032"/>
<dbReference type="InterPro" id="IPR022002">
    <property type="entry name" value="ChsH2_Znr"/>
</dbReference>
<evidence type="ECO:0000259" key="1">
    <source>
        <dbReference type="Pfam" id="PF01796"/>
    </source>
</evidence>
<dbReference type="STRING" id="768679.TTX_1022"/>
<dbReference type="AlphaFoldDB" id="G4RQ21"/>
<dbReference type="PANTHER" id="PTHR34075">
    <property type="entry name" value="BLR3430 PROTEIN"/>
    <property type="match status" value="1"/>
</dbReference>
<dbReference type="RefSeq" id="WP_014126922.1">
    <property type="nucleotide sequence ID" value="NC_016070.1"/>
</dbReference>
<dbReference type="OrthoDB" id="9573at2157"/>
<evidence type="ECO:0000313" key="4">
    <source>
        <dbReference type="Proteomes" id="UP000002654"/>
    </source>
</evidence>